<dbReference type="EMBL" id="BEYU01000162">
    <property type="protein sequence ID" value="GBG33559.1"/>
    <property type="molecule type" value="Genomic_DNA"/>
</dbReference>
<keyword evidence="1" id="KW-0732">Signal</keyword>
<dbReference type="OrthoDB" id="44887at2759"/>
<feature type="domain" description="JmjC" evidence="2">
    <location>
        <begin position="576"/>
        <end position="728"/>
    </location>
</feature>
<dbReference type="SMART" id="SM00558">
    <property type="entry name" value="JmjC"/>
    <property type="match status" value="1"/>
</dbReference>
<dbReference type="Pfam" id="PF13621">
    <property type="entry name" value="Cupin_8"/>
    <property type="match status" value="1"/>
</dbReference>
<organism evidence="3 4">
    <name type="scientific">Hondaea fermentalgiana</name>
    <dbReference type="NCBI Taxonomy" id="2315210"/>
    <lineage>
        <taxon>Eukaryota</taxon>
        <taxon>Sar</taxon>
        <taxon>Stramenopiles</taxon>
        <taxon>Bigyra</taxon>
        <taxon>Labyrinthulomycetes</taxon>
        <taxon>Thraustochytrida</taxon>
        <taxon>Thraustochytriidae</taxon>
        <taxon>Hondaea</taxon>
    </lineage>
</organism>
<feature type="signal peptide" evidence="1">
    <location>
        <begin position="1"/>
        <end position="25"/>
    </location>
</feature>
<dbReference type="GO" id="GO:0008168">
    <property type="term" value="F:methyltransferase activity"/>
    <property type="evidence" value="ECO:0007669"/>
    <property type="project" value="UniProtKB-KW"/>
</dbReference>
<dbReference type="PANTHER" id="PTHR12461:SF105">
    <property type="entry name" value="HYPOXIA-INDUCIBLE FACTOR 1-ALPHA INHIBITOR"/>
    <property type="match status" value="1"/>
</dbReference>
<evidence type="ECO:0000313" key="4">
    <source>
        <dbReference type="Proteomes" id="UP000241890"/>
    </source>
</evidence>
<dbReference type="InParanoid" id="A0A2R5GTA9"/>
<protein>
    <submittedName>
        <fullName evidence="3">Lysine-specific demethylase 8</fullName>
    </submittedName>
</protein>
<dbReference type="Gene3D" id="2.60.120.650">
    <property type="entry name" value="Cupin"/>
    <property type="match status" value="1"/>
</dbReference>
<proteinExistence type="predicted"/>
<dbReference type="GO" id="GO:0032259">
    <property type="term" value="P:methylation"/>
    <property type="evidence" value="ECO:0007669"/>
    <property type="project" value="UniProtKB-KW"/>
</dbReference>
<keyword evidence="3" id="KW-0808">Transferase</keyword>
<evidence type="ECO:0000313" key="3">
    <source>
        <dbReference type="EMBL" id="GBG33559.1"/>
    </source>
</evidence>
<name>A0A2R5GTA9_9STRA</name>
<reference evidence="3 4" key="1">
    <citation type="submission" date="2017-12" db="EMBL/GenBank/DDBJ databases">
        <title>Sequencing, de novo assembly and annotation of complete genome of a new Thraustochytrid species, strain FCC1311.</title>
        <authorList>
            <person name="Sedici K."/>
            <person name="Godart F."/>
            <person name="Aiese Cigliano R."/>
            <person name="Sanseverino W."/>
            <person name="Barakat M."/>
            <person name="Ortet P."/>
            <person name="Marechal E."/>
            <person name="Cagnac O."/>
            <person name="Amato A."/>
        </authorList>
    </citation>
    <scope>NUCLEOTIDE SEQUENCE [LARGE SCALE GENOMIC DNA]</scope>
</reference>
<dbReference type="InterPro" id="IPR041667">
    <property type="entry name" value="Cupin_8"/>
</dbReference>
<evidence type="ECO:0000259" key="2">
    <source>
        <dbReference type="PROSITE" id="PS51184"/>
    </source>
</evidence>
<dbReference type="AlphaFoldDB" id="A0A2R5GTA9"/>
<sequence length="728" mass="80880">MVVLGLGALLLATLTLMWMEERAMAMTNENAEVNLDHLDEFAKIASLQERVESMRERVLAEYGLSGDEEFSSWETFQEIIGHQCSPLRHCGHKIMDGEVYFFGGGLWNASISKPSFSPYPCWMYQVQGSEPWITAMLEAGHLAILMDIGDANGDDFKADNRFMRLKAAFPRSAADETSMRAQVIGAIGSASIKISRLTLVVRWHETFADKQSAVAASRVMVRLANRLPVSSTEVLWVNQAFRAASLDADVESNELVTSALKSVSTSELQPPSYKAIGKEEIVASQLRVLAGSEKETFQLSADEMLERFHSDDDASVLFVNTGTQESEMRFGTDIAIELGRARAVQGWTPNVHSETTIVLAGPDAQHVRASLQRAGFSNVWTAEGQGLLDAARRLESEGKVIDLRATSVLMGGLDVFGPSLAAPRDANPLAFAHIFLENAVWNVMMRKYIMMSSSSRGADHICAVKEDCSPCTPVLGEIPSSRVTKKLLLEYLRERSTPNKIALLESEHVYKGTWASLVARNGDAKLKVRSNYLRIKTRRFTTLTLRTYLRNTGMYVGEGRGERTAGEAALPAYAGNNHLLPKDMAKFNFKYPSWLSVAQMQRPSLWLGPARSMSPIHVDHANGGNLAYQVFGAKTWVLFPPSADPLMYLRNAKAPVVWSALDNPWAYENSQPAMEAYPDFRYAFCLSVPVDLRAGEVLFNPYGWWHAVRNDENSLMLNFWIKAQIVDL</sequence>
<gene>
    <name evidence="3" type="ORF">FCC1311_097822</name>
</gene>
<keyword evidence="3" id="KW-0489">Methyltransferase</keyword>
<keyword evidence="4" id="KW-1185">Reference proteome</keyword>
<feature type="chain" id="PRO_5015303199" evidence="1">
    <location>
        <begin position="26"/>
        <end position="728"/>
    </location>
</feature>
<evidence type="ECO:0000256" key="1">
    <source>
        <dbReference type="SAM" id="SignalP"/>
    </source>
</evidence>
<dbReference type="Proteomes" id="UP000241890">
    <property type="component" value="Unassembled WGS sequence"/>
</dbReference>
<dbReference type="PROSITE" id="PS51184">
    <property type="entry name" value="JMJC"/>
    <property type="match status" value="1"/>
</dbReference>
<dbReference type="PANTHER" id="PTHR12461">
    <property type="entry name" value="HYPOXIA-INDUCIBLE FACTOR 1 ALPHA INHIBITOR-RELATED"/>
    <property type="match status" value="1"/>
</dbReference>
<dbReference type="SUPFAM" id="SSF51197">
    <property type="entry name" value="Clavaminate synthase-like"/>
    <property type="match status" value="1"/>
</dbReference>
<dbReference type="InterPro" id="IPR003347">
    <property type="entry name" value="JmjC_dom"/>
</dbReference>
<comment type="caution">
    <text evidence="3">The sequence shown here is derived from an EMBL/GenBank/DDBJ whole genome shotgun (WGS) entry which is preliminary data.</text>
</comment>
<accession>A0A2R5GTA9</accession>